<dbReference type="EMBL" id="RBXR01000001">
    <property type="protein sequence ID" value="RKT70279.1"/>
    <property type="molecule type" value="Genomic_DNA"/>
</dbReference>
<feature type="region of interest" description="Disordered" evidence="1">
    <location>
        <begin position="24"/>
        <end position="54"/>
    </location>
</feature>
<evidence type="ECO:0000256" key="1">
    <source>
        <dbReference type="SAM" id="MobiDB-lite"/>
    </source>
</evidence>
<protein>
    <submittedName>
        <fullName evidence="3">Uncharacterized protein DUF3558</fullName>
    </submittedName>
</protein>
<feature type="compositionally biased region" description="Low complexity" evidence="1">
    <location>
        <begin position="24"/>
        <end position="52"/>
    </location>
</feature>
<feature type="signal peptide" evidence="2">
    <location>
        <begin position="1"/>
        <end position="19"/>
    </location>
</feature>
<dbReference type="Proteomes" id="UP000272729">
    <property type="component" value="Unassembled WGS sequence"/>
</dbReference>
<dbReference type="InterPro" id="IPR024520">
    <property type="entry name" value="DUF3558"/>
</dbReference>
<evidence type="ECO:0000256" key="2">
    <source>
        <dbReference type="SAM" id="SignalP"/>
    </source>
</evidence>
<dbReference type="AlphaFoldDB" id="A0A495X9I3"/>
<reference evidence="3 4" key="1">
    <citation type="submission" date="2018-10" db="EMBL/GenBank/DDBJ databases">
        <title>Sequencing the genomes of 1000 actinobacteria strains.</title>
        <authorList>
            <person name="Klenk H.-P."/>
        </authorList>
    </citation>
    <scope>NUCLEOTIDE SEQUENCE [LARGE SCALE GENOMIC DNA]</scope>
    <source>
        <strain evidence="3 4">DSM 43911</strain>
    </source>
</reference>
<proteinExistence type="predicted"/>
<keyword evidence="4" id="KW-1185">Reference proteome</keyword>
<dbReference type="Pfam" id="PF12079">
    <property type="entry name" value="DUF3558"/>
    <property type="match status" value="1"/>
</dbReference>
<sequence>MNRILRSVLVVGAAAVALAACTSKDGGTPTPASTTNGGSTTTTKSSAKPSGPGALNLDKFTSDPCKILTPANLSALGGTFDPAKREDSPNGPGCGWVGTDVLKDSSYRVVLVVKGATLETYREGSKTLKAFRETTVAGYPAVSYDTASGTKDCTTVIGTSDKDAVLVQANIAPNDKANVGKPCDASEKLGATVVGILKG</sequence>
<keyword evidence="2" id="KW-0732">Signal</keyword>
<comment type="caution">
    <text evidence="3">The sequence shown here is derived from an EMBL/GenBank/DDBJ whole genome shotgun (WGS) entry which is preliminary data.</text>
</comment>
<organism evidence="3 4">
    <name type="scientific">Saccharothrix variisporea</name>
    <dbReference type="NCBI Taxonomy" id="543527"/>
    <lineage>
        <taxon>Bacteria</taxon>
        <taxon>Bacillati</taxon>
        <taxon>Actinomycetota</taxon>
        <taxon>Actinomycetes</taxon>
        <taxon>Pseudonocardiales</taxon>
        <taxon>Pseudonocardiaceae</taxon>
        <taxon>Saccharothrix</taxon>
    </lineage>
</organism>
<evidence type="ECO:0000313" key="3">
    <source>
        <dbReference type="EMBL" id="RKT70279.1"/>
    </source>
</evidence>
<evidence type="ECO:0000313" key="4">
    <source>
        <dbReference type="Proteomes" id="UP000272729"/>
    </source>
</evidence>
<gene>
    <name evidence="3" type="ORF">DFJ66_3536</name>
</gene>
<feature type="chain" id="PRO_5039159295" evidence="2">
    <location>
        <begin position="20"/>
        <end position="199"/>
    </location>
</feature>
<name>A0A495X9I3_9PSEU</name>
<accession>A0A495X9I3</accession>
<dbReference type="PROSITE" id="PS51257">
    <property type="entry name" value="PROKAR_LIPOPROTEIN"/>
    <property type="match status" value="1"/>
</dbReference>
<dbReference type="RefSeq" id="WP_170199488.1">
    <property type="nucleotide sequence ID" value="NZ_JBIUBA010000005.1"/>
</dbReference>